<comment type="caution">
    <text evidence="6">The sequence shown here is derived from an EMBL/GenBank/DDBJ whole genome shotgun (WGS) entry which is preliminary data.</text>
</comment>
<dbReference type="Pfam" id="PF00359">
    <property type="entry name" value="PTS_EIIA_2"/>
    <property type="match status" value="1"/>
</dbReference>
<dbReference type="InterPro" id="IPR002178">
    <property type="entry name" value="PTS_EIIA_type-2_dom"/>
</dbReference>
<feature type="domain" description="PRD" evidence="5">
    <location>
        <begin position="292"/>
        <end position="399"/>
    </location>
</feature>
<dbReference type="InterPro" id="IPR016152">
    <property type="entry name" value="PTrfase/Anion_transptr"/>
</dbReference>
<evidence type="ECO:0000259" key="3">
    <source>
        <dbReference type="PROSITE" id="PS51094"/>
    </source>
</evidence>
<dbReference type="RefSeq" id="WP_343810084.1">
    <property type="nucleotide sequence ID" value="NZ_BAAADS010000001.1"/>
</dbReference>
<reference evidence="7" key="1">
    <citation type="journal article" date="2019" name="Int. J. Syst. Evol. Microbiol.">
        <title>The Global Catalogue of Microorganisms (GCM) 10K type strain sequencing project: providing services to taxonomists for standard genome sequencing and annotation.</title>
        <authorList>
            <consortium name="The Broad Institute Genomics Platform"/>
            <consortium name="The Broad Institute Genome Sequencing Center for Infectious Disease"/>
            <person name="Wu L."/>
            <person name="Ma J."/>
        </authorList>
    </citation>
    <scope>NUCLEOTIDE SEQUENCE [LARGE SCALE GENOMIC DNA]</scope>
    <source>
        <strain evidence="7">JCM 15395</strain>
    </source>
</reference>
<dbReference type="PANTHER" id="PTHR30185:SF12">
    <property type="entry name" value="TRANSCRIPTIONAL REGULATOR MANR"/>
    <property type="match status" value="1"/>
</dbReference>
<dbReference type="InterPro" id="IPR036634">
    <property type="entry name" value="PRD_sf"/>
</dbReference>
<dbReference type="SUPFAM" id="SSF52794">
    <property type="entry name" value="PTS system IIB component-like"/>
    <property type="match status" value="1"/>
</dbReference>
<evidence type="ECO:0000313" key="7">
    <source>
        <dbReference type="Proteomes" id="UP001500866"/>
    </source>
</evidence>
<sequence>MNKRQQTLMQLLLASPGEPIRIQALTSKLNCSEKTVRNDLKQLDVLLKKYPSAEISRKPGIGVGLIIDKEDLDELMKHMYQTETAGTSENEQVLLIAYQLLVSEKPETLSALSEALYTNKMTVRNHLNTIARWLQQYDLKLVSKQRIGNHIEGSELNKRNALAHLTELISAKVTAPDRNHVLQLFPAHEIGTVRKALKDLQNIFSLHLTQGETESLLIHALVMVQRTRNRSQLTMDNSTIKRGMDSESSRLTEWLLKRLGDTLRITFSNNEHIYFTWHLQSCQHMNRTENTAETKQIMEMVRHLTTQMQLMVMKDFSSDDILLKGLYTHLESTFNRIRHGLVISNPMLTDIKQTYPYMFSMVVFALEEVNKSYDLNIPEDEAAYLVLHFQAAVERMRKETVAAKHAILVCEFGIGMSHLLQAKLEQTYQNIEIEACLNKAETNAYLVKNKPDFVIATTDLPNSMVPVIQISPLLKEKDKRQLNRFLQSMDDETVTEQHALTAIEQLLDEEAIYINVDLEHRFEIVELLAHNLYDKGYVNKSFIHSSLVRERSASTEIGGGIAIPHANPESVKQSVISIAILKEPIEWGEQFVSIVFLLAISKTDQHKARSLMQTIASISQKPDIIQQLKQVENATDVLAIFDK</sequence>
<accession>A0ABP3QN55</accession>
<dbReference type="InterPro" id="IPR050661">
    <property type="entry name" value="BglG_antiterminators"/>
</dbReference>
<dbReference type="Pfam" id="PF00874">
    <property type="entry name" value="PRD"/>
    <property type="match status" value="2"/>
</dbReference>
<dbReference type="InterPro" id="IPR036095">
    <property type="entry name" value="PTS_EIIB-like_sf"/>
</dbReference>
<evidence type="ECO:0000259" key="4">
    <source>
        <dbReference type="PROSITE" id="PS51099"/>
    </source>
</evidence>
<feature type="domain" description="PRD" evidence="5">
    <location>
        <begin position="184"/>
        <end position="289"/>
    </location>
</feature>
<dbReference type="SUPFAM" id="SSF46785">
    <property type="entry name" value="Winged helix' DNA-binding domain"/>
    <property type="match status" value="1"/>
</dbReference>
<dbReference type="CDD" id="cd00211">
    <property type="entry name" value="PTS_IIA_fru"/>
    <property type="match status" value="1"/>
</dbReference>
<evidence type="ECO:0000259" key="5">
    <source>
        <dbReference type="PROSITE" id="PS51372"/>
    </source>
</evidence>
<proteinExistence type="predicted"/>
<dbReference type="PROSITE" id="PS51099">
    <property type="entry name" value="PTS_EIIB_TYPE_2"/>
    <property type="match status" value="1"/>
</dbReference>
<evidence type="ECO:0000256" key="1">
    <source>
        <dbReference type="ARBA" id="ARBA00022679"/>
    </source>
</evidence>
<evidence type="ECO:0000256" key="2">
    <source>
        <dbReference type="ARBA" id="ARBA00022737"/>
    </source>
</evidence>
<evidence type="ECO:0000313" key="6">
    <source>
        <dbReference type="EMBL" id="GAA0592271.1"/>
    </source>
</evidence>
<keyword evidence="2" id="KW-0677">Repeat</keyword>
<dbReference type="InterPro" id="IPR036388">
    <property type="entry name" value="WH-like_DNA-bd_sf"/>
</dbReference>
<dbReference type="PROSITE" id="PS00372">
    <property type="entry name" value="PTS_EIIA_TYPE_2_HIS"/>
    <property type="match status" value="1"/>
</dbReference>
<dbReference type="InterPro" id="IPR036390">
    <property type="entry name" value="WH_DNA-bd_sf"/>
</dbReference>
<dbReference type="CDD" id="cd05568">
    <property type="entry name" value="PTS_IIB_bgl_like"/>
    <property type="match status" value="1"/>
</dbReference>
<dbReference type="Pfam" id="PF08279">
    <property type="entry name" value="HTH_11"/>
    <property type="match status" value="1"/>
</dbReference>
<dbReference type="EMBL" id="BAAADS010000001">
    <property type="protein sequence ID" value="GAA0592271.1"/>
    <property type="molecule type" value="Genomic_DNA"/>
</dbReference>
<keyword evidence="1" id="KW-0808">Transferase</keyword>
<dbReference type="Gene3D" id="1.10.1790.10">
    <property type="entry name" value="PRD domain"/>
    <property type="match status" value="2"/>
</dbReference>
<dbReference type="Proteomes" id="UP001500866">
    <property type="component" value="Unassembled WGS sequence"/>
</dbReference>
<dbReference type="InterPro" id="IPR011608">
    <property type="entry name" value="PRD"/>
</dbReference>
<dbReference type="SUPFAM" id="SSF63520">
    <property type="entry name" value="PTS-regulatory domain, PRD"/>
    <property type="match status" value="2"/>
</dbReference>
<keyword evidence="7" id="KW-1185">Reference proteome</keyword>
<dbReference type="InterPro" id="IPR013011">
    <property type="entry name" value="PTS_EIIB_2"/>
</dbReference>
<organism evidence="6 7">
    <name type="scientific">Virgibacillus siamensis</name>
    <dbReference type="NCBI Taxonomy" id="480071"/>
    <lineage>
        <taxon>Bacteria</taxon>
        <taxon>Bacillati</taxon>
        <taxon>Bacillota</taxon>
        <taxon>Bacilli</taxon>
        <taxon>Bacillales</taxon>
        <taxon>Bacillaceae</taxon>
        <taxon>Virgibacillus</taxon>
    </lineage>
</organism>
<dbReference type="Gene3D" id="3.40.930.10">
    <property type="entry name" value="Mannitol-specific EII, Chain A"/>
    <property type="match status" value="1"/>
</dbReference>
<dbReference type="Gene3D" id="1.10.10.10">
    <property type="entry name" value="Winged helix-like DNA-binding domain superfamily/Winged helix DNA-binding domain"/>
    <property type="match status" value="1"/>
</dbReference>
<dbReference type="SUPFAM" id="SSF55804">
    <property type="entry name" value="Phoshotransferase/anion transport protein"/>
    <property type="match status" value="1"/>
</dbReference>
<dbReference type="Gene3D" id="3.40.50.2300">
    <property type="match status" value="1"/>
</dbReference>
<feature type="domain" description="PTS EIIA type-2" evidence="3">
    <location>
        <begin position="505"/>
        <end position="643"/>
    </location>
</feature>
<dbReference type="PROSITE" id="PS51094">
    <property type="entry name" value="PTS_EIIA_TYPE_2"/>
    <property type="match status" value="1"/>
</dbReference>
<name>A0ABP3QN55_9BACI</name>
<feature type="domain" description="PTS EIIB type-2" evidence="4">
    <location>
        <begin position="404"/>
        <end position="494"/>
    </location>
</feature>
<gene>
    <name evidence="6" type="primary">manR</name>
    <name evidence="6" type="ORF">GCM10009001_05570</name>
</gene>
<protein>
    <submittedName>
        <fullName evidence="6">Mannose transport/utilization transcriptional regulator ManR</fullName>
    </submittedName>
</protein>
<dbReference type="PROSITE" id="PS51372">
    <property type="entry name" value="PRD_2"/>
    <property type="match status" value="2"/>
</dbReference>
<dbReference type="PANTHER" id="PTHR30185">
    <property type="entry name" value="CRYPTIC BETA-GLUCOSIDE BGL OPERON ANTITERMINATOR"/>
    <property type="match status" value="1"/>
</dbReference>
<dbReference type="InterPro" id="IPR013196">
    <property type="entry name" value="HTH_11"/>
</dbReference>